<dbReference type="STRING" id="109895.A0A507DT88"/>
<dbReference type="SUPFAM" id="SSF56112">
    <property type="entry name" value="Protein kinase-like (PK-like)"/>
    <property type="match status" value="1"/>
</dbReference>
<organism evidence="9 10">
    <name type="scientific">Powellomyces hirtus</name>
    <dbReference type="NCBI Taxonomy" id="109895"/>
    <lineage>
        <taxon>Eukaryota</taxon>
        <taxon>Fungi</taxon>
        <taxon>Fungi incertae sedis</taxon>
        <taxon>Chytridiomycota</taxon>
        <taxon>Chytridiomycota incertae sedis</taxon>
        <taxon>Chytridiomycetes</taxon>
        <taxon>Spizellomycetales</taxon>
        <taxon>Powellomycetaceae</taxon>
        <taxon>Powellomyces</taxon>
    </lineage>
</organism>
<keyword evidence="1" id="KW-0723">Serine/threonine-protein kinase</keyword>
<feature type="region of interest" description="Disordered" evidence="7">
    <location>
        <begin position="539"/>
        <end position="563"/>
    </location>
</feature>
<evidence type="ECO:0000256" key="1">
    <source>
        <dbReference type="ARBA" id="ARBA00022527"/>
    </source>
</evidence>
<evidence type="ECO:0000256" key="5">
    <source>
        <dbReference type="ARBA" id="ARBA00022840"/>
    </source>
</evidence>
<dbReference type="PROSITE" id="PS50011">
    <property type="entry name" value="PROTEIN_KINASE_DOM"/>
    <property type="match status" value="1"/>
</dbReference>
<feature type="binding site" evidence="6">
    <location>
        <position position="58"/>
    </location>
    <ligand>
        <name>ATP</name>
        <dbReference type="ChEBI" id="CHEBI:30616"/>
    </ligand>
</feature>
<keyword evidence="3 6" id="KW-0547">Nucleotide-binding</keyword>
<accession>A0A507DT88</accession>
<evidence type="ECO:0000256" key="4">
    <source>
        <dbReference type="ARBA" id="ARBA00022777"/>
    </source>
</evidence>
<dbReference type="SMART" id="SM00220">
    <property type="entry name" value="S_TKc"/>
    <property type="match status" value="1"/>
</dbReference>
<dbReference type="Pfam" id="PF00069">
    <property type="entry name" value="Pkinase"/>
    <property type="match status" value="1"/>
</dbReference>
<protein>
    <recommendedName>
        <fullName evidence="8">Protein kinase domain-containing protein</fullName>
    </recommendedName>
</protein>
<dbReference type="CDD" id="cd14003">
    <property type="entry name" value="STKc_AMPK-like"/>
    <property type="match status" value="1"/>
</dbReference>
<feature type="region of interest" description="Disordered" evidence="7">
    <location>
        <begin position="393"/>
        <end position="526"/>
    </location>
</feature>
<dbReference type="AlphaFoldDB" id="A0A507DT88"/>
<dbReference type="PANTHER" id="PTHR24346">
    <property type="entry name" value="MAP/MICROTUBULE AFFINITY-REGULATING KINASE"/>
    <property type="match status" value="1"/>
</dbReference>
<evidence type="ECO:0000256" key="7">
    <source>
        <dbReference type="SAM" id="MobiDB-lite"/>
    </source>
</evidence>
<dbReference type="InterPro" id="IPR008271">
    <property type="entry name" value="Ser/Thr_kinase_AS"/>
</dbReference>
<feature type="region of interest" description="Disordered" evidence="7">
    <location>
        <begin position="352"/>
        <end position="376"/>
    </location>
</feature>
<evidence type="ECO:0000259" key="8">
    <source>
        <dbReference type="PROSITE" id="PS50011"/>
    </source>
</evidence>
<reference evidence="9 10" key="1">
    <citation type="journal article" date="2019" name="Sci. Rep.">
        <title>Comparative genomics of chytrid fungi reveal insights into the obligate biotrophic and pathogenic lifestyle of Synchytrium endobioticum.</title>
        <authorList>
            <person name="van de Vossenberg B.T.L.H."/>
            <person name="Warris S."/>
            <person name="Nguyen H.D.T."/>
            <person name="van Gent-Pelzer M.P.E."/>
            <person name="Joly D.L."/>
            <person name="van de Geest H.C."/>
            <person name="Bonants P.J.M."/>
            <person name="Smith D.S."/>
            <person name="Levesque C.A."/>
            <person name="van der Lee T.A.J."/>
        </authorList>
    </citation>
    <scope>NUCLEOTIDE SEQUENCE [LARGE SCALE GENOMIC DNA]</scope>
    <source>
        <strain evidence="9 10">CBS 809.83</strain>
    </source>
</reference>
<dbReference type="FunFam" id="1.10.510.10:FF:000571">
    <property type="entry name" value="Maternal embryonic leucine zipper kinase"/>
    <property type="match status" value="1"/>
</dbReference>
<keyword evidence="10" id="KW-1185">Reference proteome</keyword>
<keyword evidence="2" id="KW-0808">Transferase</keyword>
<gene>
    <name evidence="9" type="ORF">PhCBS80983_g05788</name>
</gene>
<name>A0A507DT88_9FUNG</name>
<feature type="domain" description="Protein kinase" evidence="8">
    <location>
        <begin position="29"/>
        <end position="277"/>
    </location>
</feature>
<dbReference type="GO" id="GO:0004674">
    <property type="term" value="F:protein serine/threonine kinase activity"/>
    <property type="evidence" value="ECO:0007669"/>
    <property type="project" value="UniProtKB-KW"/>
</dbReference>
<dbReference type="InterPro" id="IPR011009">
    <property type="entry name" value="Kinase-like_dom_sf"/>
</dbReference>
<dbReference type="InterPro" id="IPR000719">
    <property type="entry name" value="Prot_kinase_dom"/>
</dbReference>
<dbReference type="GO" id="GO:0035556">
    <property type="term" value="P:intracellular signal transduction"/>
    <property type="evidence" value="ECO:0007669"/>
    <property type="project" value="TreeGrafter"/>
</dbReference>
<evidence type="ECO:0000313" key="9">
    <source>
        <dbReference type="EMBL" id="TPX54746.1"/>
    </source>
</evidence>
<dbReference type="PROSITE" id="PS00108">
    <property type="entry name" value="PROTEIN_KINASE_ST"/>
    <property type="match status" value="1"/>
</dbReference>
<dbReference type="EMBL" id="QEAQ01000141">
    <property type="protein sequence ID" value="TPX54746.1"/>
    <property type="molecule type" value="Genomic_DNA"/>
</dbReference>
<sequence length="577" mass="64346">MARSYKIKTGDQDLLKLLSSDAIGSIGNYVFGKTLGEGTFGKVKLARHVLTGQEVAVKIVDKMHAPTLVREIETWRHMHHPNIIRLYEILCSESRIYMVMEYCTGGEAFDYICEHGKFDDQSVDAKRVVKQLVEAVGYCHDKDFVHRDLKLENVLLTTDLNVKLIDFGFTRRVNTRNLLDTYCGSVAYAAPEMILGKRYSGPQADVWSLGVILYTLLCGYLPFDDDSEAAIRQKILELDYELPDFLSADTKDLIQEMLKIEGPERIGINDILAHPWFASITERGAGPQAEPEDPITVDSTPGKTPDELLLLRKLTLLGFDVASLTRSVKKNACDQSSALWYLLLSKQTQTETVAPLDEPPPSPFPESYPTSPVVINAPEITSSDYLARMRKKTLGDSGRSTDDESNSDSTSAGRRGLIMNAMRATHSSSPGSNNSGGGRRRRDNSRTNGESRPIVNRSLSEPTRGYITPPTKQGWVTEEDESEQADLSPNSPDAELDTSRNAMDAMPLDKDDNNIPALPTIPSYGARSRPVAIGQRLLKTPDRAKRTQRTWVEEEEEEEEETLKVERVREMQAFQAG</sequence>
<dbReference type="GO" id="GO:0005524">
    <property type="term" value="F:ATP binding"/>
    <property type="evidence" value="ECO:0007669"/>
    <property type="project" value="UniProtKB-UniRule"/>
</dbReference>
<evidence type="ECO:0000256" key="6">
    <source>
        <dbReference type="PROSITE-ProRule" id="PRU10141"/>
    </source>
</evidence>
<proteinExistence type="predicted"/>
<keyword evidence="4" id="KW-0418">Kinase</keyword>
<feature type="compositionally biased region" description="Pro residues" evidence="7">
    <location>
        <begin position="357"/>
        <end position="366"/>
    </location>
</feature>
<evidence type="ECO:0000313" key="10">
    <source>
        <dbReference type="Proteomes" id="UP000318582"/>
    </source>
</evidence>
<dbReference type="Proteomes" id="UP000318582">
    <property type="component" value="Unassembled WGS sequence"/>
</dbReference>
<dbReference type="FunFam" id="3.30.200.20:FF:000003">
    <property type="entry name" value="Non-specific serine/threonine protein kinase"/>
    <property type="match status" value="1"/>
</dbReference>
<keyword evidence="5 6" id="KW-0067">ATP-binding</keyword>
<dbReference type="GO" id="GO:0005737">
    <property type="term" value="C:cytoplasm"/>
    <property type="evidence" value="ECO:0007669"/>
    <property type="project" value="TreeGrafter"/>
</dbReference>
<dbReference type="PANTHER" id="PTHR24346:SF110">
    <property type="entry name" value="NON-SPECIFIC SERINE_THREONINE PROTEIN KINASE"/>
    <property type="match status" value="1"/>
</dbReference>
<evidence type="ECO:0000256" key="2">
    <source>
        <dbReference type="ARBA" id="ARBA00022679"/>
    </source>
</evidence>
<dbReference type="PROSITE" id="PS00107">
    <property type="entry name" value="PROTEIN_KINASE_ATP"/>
    <property type="match status" value="1"/>
</dbReference>
<dbReference type="Gene3D" id="1.10.510.10">
    <property type="entry name" value="Transferase(Phosphotransferase) domain 1"/>
    <property type="match status" value="1"/>
</dbReference>
<dbReference type="InterPro" id="IPR017441">
    <property type="entry name" value="Protein_kinase_ATP_BS"/>
</dbReference>
<comment type="caution">
    <text evidence="9">The sequence shown here is derived from an EMBL/GenBank/DDBJ whole genome shotgun (WGS) entry which is preliminary data.</text>
</comment>
<evidence type="ECO:0000256" key="3">
    <source>
        <dbReference type="ARBA" id="ARBA00022741"/>
    </source>
</evidence>